<proteinExistence type="inferred from homology"/>
<evidence type="ECO:0000256" key="1">
    <source>
        <dbReference type="ARBA" id="ARBA00005417"/>
    </source>
</evidence>
<protein>
    <submittedName>
        <fullName evidence="6">ABC transporter, ATP-binding protein</fullName>
    </submittedName>
</protein>
<comment type="caution">
    <text evidence="6">The sequence shown here is derived from an EMBL/GenBank/DDBJ whole genome shotgun (WGS) entry which is preliminary data.</text>
</comment>
<dbReference type="HOGENOM" id="CLU_000604_1_11_9"/>
<dbReference type="GO" id="GO:0005524">
    <property type="term" value="F:ATP binding"/>
    <property type="evidence" value="ECO:0007669"/>
    <property type="project" value="UniProtKB-KW"/>
</dbReference>
<dbReference type="InterPro" id="IPR003593">
    <property type="entry name" value="AAA+_ATPase"/>
</dbReference>
<dbReference type="AlphaFoldDB" id="A8SL52"/>
<reference evidence="6 7" key="2">
    <citation type="submission" date="2007-09" db="EMBL/GenBank/DDBJ databases">
        <authorList>
            <person name="Fulton L."/>
            <person name="Clifton S."/>
            <person name="Fulton B."/>
            <person name="Xu J."/>
            <person name="Minx P."/>
            <person name="Pepin K.H."/>
            <person name="Johnson M."/>
            <person name="Thiruvilangam P."/>
            <person name="Bhonagiri V."/>
            <person name="Nash W.E."/>
            <person name="Mardis E.R."/>
            <person name="Wilson R.K."/>
        </authorList>
    </citation>
    <scope>NUCLEOTIDE SEQUENCE [LARGE SCALE GENOMIC DNA]</scope>
    <source>
        <strain evidence="6 7">ATCC 33270</strain>
    </source>
</reference>
<comment type="similarity">
    <text evidence="1">Belongs to the ABC transporter superfamily.</text>
</comment>
<dbReference type="PANTHER" id="PTHR42734:SF5">
    <property type="entry name" value="IRON TRANSPORT SYSTEM ATP-BINDING PROTEIN HI_0361-RELATED"/>
    <property type="match status" value="1"/>
</dbReference>
<feature type="domain" description="ABC transporter" evidence="5">
    <location>
        <begin position="16"/>
        <end position="246"/>
    </location>
</feature>
<dbReference type="InterPro" id="IPR027417">
    <property type="entry name" value="P-loop_NTPase"/>
</dbReference>
<dbReference type="PANTHER" id="PTHR42734">
    <property type="entry name" value="METAL TRANSPORT SYSTEM ATP-BINDING PROTEIN TM_0124-RELATED"/>
    <property type="match status" value="1"/>
</dbReference>
<keyword evidence="2" id="KW-0813">Transport</keyword>
<keyword evidence="3" id="KW-0547">Nucleotide-binding</keyword>
<dbReference type="InterPro" id="IPR050153">
    <property type="entry name" value="Metal_Ion_Import_ABC"/>
</dbReference>
<gene>
    <name evidence="6" type="ORF">PEPMIC_00874</name>
</gene>
<dbReference type="GO" id="GO:0016887">
    <property type="term" value="F:ATP hydrolysis activity"/>
    <property type="evidence" value="ECO:0007669"/>
    <property type="project" value="InterPro"/>
</dbReference>
<dbReference type="CDD" id="cd03235">
    <property type="entry name" value="ABC_Metallic_Cations"/>
    <property type="match status" value="1"/>
</dbReference>
<dbReference type="Pfam" id="PF00005">
    <property type="entry name" value="ABC_tran"/>
    <property type="match status" value="1"/>
</dbReference>
<dbReference type="InterPro" id="IPR017871">
    <property type="entry name" value="ABC_transporter-like_CS"/>
</dbReference>
<dbReference type="PROSITE" id="PS00211">
    <property type="entry name" value="ABC_TRANSPORTER_1"/>
    <property type="match status" value="1"/>
</dbReference>
<evidence type="ECO:0000313" key="6">
    <source>
        <dbReference type="EMBL" id="EDP24292.1"/>
    </source>
</evidence>
<organism evidence="6 7">
    <name type="scientific">Parvimonas micra ATCC 33270</name>
    <dbReference type="NCBI Taxonomy" id="411465"/>
    <lineage>
        <taxon>Bacteria</taxon>
        <taxon>Bacillati</taxon>
        <taxon>Bacillota</taxon>
        <taxon>Tissierellia</taxon>
        <taxon>Tissierellales</taxon>
        <taxon>Peptoniphilaceae</taxon>
        <taxon>Parvimonas</taxon>
    </lineage>
</organism>
<dbReference type="PROSITE" id="PS50893">
    <property type="entry name" value="ABC_TRANSPORTER_2"/>
    <property type="match status" value="1"/>
</dbReference>
<evidence type="ECO:0000256" key="4">
    <source>
        <dbReference type="ARBA" id="ARBA00022840"/>
    </source>
</evidence>
<dbReference type="EMBL" id="ABEE02000016">
    <property type="protein sequence ID" value="EDP24292.1"/>
    <property type="molecule type" value="Genomic_DNA"/>
</dbReference>
<reference evidence="6 7" key="1">
    <citation type="submission" date="2007-09" db="EMBL/GenBank/DDBJ databases">
        <title>Draft genome sequence of Peptostreptococcus micros (ATCC 33270).</title>
        <authorList>
            <person name="Sudarsanam P."/>
            <person name="Ley R."/>
            <person name="Guruge J."/>
            <person name="Turnbaugh P.J."/>
            <person name="Mahowald M."/>
            <person name="Liep D."/>
            <person name="Gordon J."/>
        </authorList>
    </citation>
    <scope>NUCLEOTIDE SEQUENCE [LARGE SCALE GENOMIC DNA]</scope>
    <source>
        <strain evidence="6 7">ATCC 33270</strain>
    </source>
</reference>
<dbReference type="Gene3D" id="3.40.50.300">
    <property type="entry name" value="P-loop containing nucleotide triphosphate hydrolases"/>
    <property type="match status" value="1"/>
</dbReference>
<evidence type="ECO:0000259" key="5">
    <source>
        <dbReference type="PROSITE" id="PS50893"/>
    </source>
</evidence>
<dbReference type="SUPFAM" id="SSF52540">
    <property type="entry name" value="P-loop containing nucleoside triphosphate hydrolases"/>
    <property type="match status" value="1"/>
</dbReference>
<dbReference type="InterPro" id="IPR003439">
    <property type="entry name" value="ABC_transporter-like_ATP-bd"/>
</dbReference>
<name>A8SL52_9FIRM</name>
<dbReference type="Proteomes" id="UP000003162">
    <property type="component" value="Unassembled WGS sequence"/>
</dbReference>
<accession>A8SL52</accession>
<evidence type="ECO:0000256" key="2">
    <source>
        <dbReference type="ARBA" id="ARBA00022448"/>
    </source>
</evidence>
<keyword evidence="4 6" id="KW-0067">ATP-binding</keyword>
<evidence type="ECO:0000313" key="7">
    <source>
        <dbReference type="Proteomes" id="UP000003162"/>
    </source>
</evidence>
<dbReference type="eggNOG" id="COG1121">
    <property type="taxonomic scope" value="Bacteria"/>
</dbReference>
<dbReference type="SMART" id="SM00382">
    <property type="entry name" value="AAA"/>
    <property type="match status" value="1"/>
</dbReference>
<dbReference type="FunFam" id="3.40.50.300:FF:000134">
    <property type="entry name" value="Iron-enterobactin ABC transporter ATP-binding protein"/>
    <property type="match status" value="1"/>
</dbReference>
<sequence length="246" mass="28033">MEIFCFLEEKMDEIAVKVEDLTIAYYLKPVVWDVDLDIKRGKLTAILGPNGAGKSTLLKAMLNLIPISSGKISFFGKPYKEFRKDISYVPQSESVDWDFPTDVLDVVMMGTYGKLGWIKRAGKKERELSLEALKKLGMEEFVDRQISDLSGGQQQRVFLARALVQDSEIYFLDEPLKGVDAKTEKEIMKILKELRDSGKTIIVVHHDLRTVEEYFDEVVLLNKLVVASGSVREVFTEENINKAYRV</sequence>
<evidence type="ECO:0000256" key="3">
    <source>
        <dbReference type="ARBA" id="ARBA00022741"/>
    </source>
</evidence>